<gene>
    <name evidence="3" type="ORF">Ocin01_04676</name>
</gene>
<keyword evidence="4" id="KW-1185">Reference proteome</keyword>
<comment type="caution">
    <text evidence="3">The sequence shown here is derived from an EMBL/GenBank/DDBJ whole genome shotgun (WGS) entry which is preliminary data.</text>
</comment>
<sequence length="172" mass="19406">MPFFNSILTFLCFVLASVVISESASINGGESTNLISLGTVDGKTYFADATKRNWTAARTFCSEVGMRLATITSEAQLEFLRFAYDSTNFAEDHWTAARDSQEARQFTWDSLNEQPSETFNHWINWHNLPYQTCALYNFIPGVSCCMHFENCAAMEKVLCETIPLKTVLNPIT</sequence>
<name>A0A1D2N9U0_ORCCI</name>
<dbReference type="PROSITE" id="PS50041">
    <property type="entry name" value="C_TYPE_LECTIN_2"/>
    <property type="match status" value="1"/>
</dbReference>
<organism evidence="3 4">
    <name type="scientific">Orchesella cincta</name>
    <name type="common">Springtail</name>
    <name type="synonym">Podura cincta</name>
    <dbReference type="NCBI Taxonomy" id="48709"/>
    <lineage>
        <taxon>Eukaryota</taxon>
        <taxon>Metazoa</taxon>
        <taxon>Ecdysozoa</taxon>
        <taxon>Arthropoda</taxon>
        <taxon>Hexapoda</taxon>
        <taxon>Collembola</taxon>
        <taxon>Entomobryomorpha</taxon>
        <taxon>Entomobryoidea</taxon>
        <taxon>Orchesellidae</taxon>
        <taxon>Orchesellinae</taxon>
        <taxon>Orchesella</taxon>
    </lineage>
</organism>
<dbReference type="InterPro" id="IPR016187">
    <property type="entry name" value="CTDL_fold"/>
</dbReference>
<dbReference type="OrthoDB" id="6337382at2759"/>
<feature type="domain" description="C-type lectin" evidence="2">
    <location>
        <begin position="40"/>
        <end position="160"/>
    </location>
</feature>
<evidence type="ECO:0000313" key="4">
    <source>
        <dbReference type="Proteomes" id="UP000094527"/>
    </source>
</evidence>
<keyword evidence="1" id="KW-0732">Signal</keyword>
<feature type="signal peptide" evidence="1">
    <location>
        <begin position="1"/>
        <end position="23"/>
    </location>
</feature>
<evidence type="ECO:0000313" key="3">
    <source>
        <dbReference type="EMBL" id="ODN02018.1"/>
    </source>
</evidence>
<evidence type="ECO:0000256" key="1">
    <source>
        <dbReference type="SAM" id="SignalP"/>
    </source>
</evidence>
<proteinExistence type="predicted"/>
<dbReference type="Pfam" id="PF00059">
    <property type="entry name" value="Lectin_C"/>
    <property type="match status" value="1"/>
</dbReference>
<dbReference type="InterPro" id="IPR050828">
    <property type="entry name" value="C-type_lectin/matrix_domain"/>
</dbReference>
<dbReference type="PANTHER" id="PTHR45710">
    <property type="entry name" value="C-TYPE LECTIN DOMAIN-CONTAINING PROTEIN 180"/>
    <property type="match status" value="1"/>
</dbReference>
<dbReference type="CDD" id="cd00037">
    <property type="entry name" value="CLECT"/>
    <property type="match status" value="1"/>
</dbReference>
<dbReference type="InterPro" id="IPR016186">
    <property type="entry name" value="C-type_lectin-like/link_sf"/>
</dbReference>
<dbReference type="InterPro" id="IPR001304">
    <property type="entry name" value="C-type_lectin-like"/>
</dbReference>
<dbReference type="Proteomes" id="UP000094527">
    <property type="component" value="Unassembled WGS sequence"/>
</dbReference>
<feature type="chain" id="PRO_5008905267" evidence="1">
    <location>
        <begin position="24"/>
        <end position="172"/>
    </location>
</feature>
<dbReference type="AlphaFoldDB" id="A0A1D2N9U0"/>
<dbReference type="EMBL" id="LJIJ01000129">
    <property type="protein sequence ID" value="ODN02018.1"/>
    <property type="molecule type" value="Genomic_DNA"/>
</dbReference>
<dbReference type="PANTHER" id="PTHR45710:SF26">
    <property type="entry name" value="RH26557P"/>
    <property type="match status" value="1"/>
</dbReference>
<reference evidence="3 4" key="1">
    <citation type="journal article" date="2016" name="Genome Biol. Evol.">
        <title>Gene Family Evolution Reflects Adaptation to Soil Environmental Stressors in the Genome of the Collembolan Orchesella cincta.</title>
        <authorList>
            <person name="Faddeeva-Vakhrusheva A."/>
            <person name="Derks M.F."/>
            <person name="Anvar S.Y."/>
            <person name="Agamennone V."/>
            <person name="Suring W."/>
            <person name="Smit S."/>
            <person name="van Straalen N.M."/>
            <person name="Roelofs D."/>
        </authorList>
    </citation>
    <scope>NUCLEOTIDE SEQUENCE [LARGE SCALE GENOMIC DNA]</scope>
    <source>
        <tissue evidence="3">Mixed pool</tissue>
    </source>
</reference>
<dbReference type="SUPFAM" id="SSF56436">
    <property type="entry name" value="C-type lectin-like"/>
    <property type="match status" value="1"/>
</dbReference>
<accession>A0A1D2N9U0</accession>
<dbReference type="Gene3D" id="3.10.100.10">
    <property type="entry name" value="Mannose-Binding Protein A, subunit A"/>
    <property type="match status" value="1"/>
</dbReference>
<protein>
    <submittedName>
        <fullName evidence="3">Early activation antigen CD69</fullName>
    </submittedName>
</protein>
<evidence type="ECO:0000259" key="2">
    <source>
        <dbReference type="PROSITE" id="PS50041"/>
    </source>
</evidence>
<dbReference type="SMART" id="SM00034">
    <property type="entry name" value="CLECT"/>
    <property type="match status" value="1"/>
</dbReference>